<reference evidence="2" key="2">
    <citation type="submission" date="2019-01" db="EMBL/GenBank/DDBJ databases">
        <authorList>
            <consortium name="NCBI Pathogen Detection Project"/>
        </authorList>
    </citation>
    <scope>NUCLEOTIDE SEQUENCE</scope>
    <source>
        <strain evidence="2">BCW_3452</strain>
    </source>
</reference>
<dbReference type="Proteomes" id="UP000863257">
    <property type="component" value="Unassembled WGS sequence"/>
</dbReference>
<accession>A0A8H9TG99</accession>
<evidence type="ECO:0000313" key="2">
    <source>
        <dbReference type="EMBL" id="HAS8540985.1"/>
    </source>
</evidence>
<reference evidence="2" key="1">
    <citation type="journal article" date="2018" name="Genome Biol.">
        <title>SKESA: strategic k-mer extension for scrupulous assemblies.</title>
        <authorList>
            <person name="Souvorov A."/>
            <person name="Agarwala R."/>
            <person name="Lipman D.J."/>
        </authorList>
    </citation>
    <scope>NUCLEOTIDE SEQUENCE</scope>
    <source>
        <strain evidence="2">BCW_3452</strain>
    </source>
</reference>
<protein>
    <submittedName>
        <fullName evidence="2">Uncharacterized protein</fullName>
    </submittedName>
</protein>
<comment type="caution">
    <text evidence="2">The sequence shown here is derived from an EMBL/GenBank/DDBJ whole genome shotgun (WGS) entry which is preliminary data.</text>
</comment>
<proteinExistence type="predicted"/>
<evidence type="ECO:0000256" key="1">
    <source>
        <dbReference type="SAM" id="SignalP"/>
    </source>
</evidence>
<keyword evidence="1" id="KW-0732">Signal</keyword>
<organism evidence="2">
    <name type="scientific">Vibrio vulnificus</name>
    <dbReference type="NCBI Taxonomy" id="672"/>
    <lineage>
        <taxon>Bacteria</taxon>
        <taxon>Pseudomonadati</taxon>
        <taxon>Pseudomonadota</taxon>
        <taxon>Gammaproteobacteria</taxon>
        <taxon>Vibrionales</taxon>
        <taxon>Vibrionaceae</taxon>
        <taxon>Vibrio</taxon>
    </lineage>
</organism>
<dbReference type="EMBL" id="DACRBY010000017">
    <property type="protein sequence ID" value="HAS8540985.1"/>
    <property type="molecule type" value="Genomic_DNA"/>
</dbReference>
<dbReference type="AlphaFoldDB" id="A0A8H9TG99"/>
<feature type="chain" id="PRO_5034024742" evidence="1">
    <location>
        <begin position="23"/>
        <end position="296"/>
    </location>
</feature>
<sequence length="296" mass="33362">MNLKKLNQGLLLLAMLSGYSYASDTMNLMNEDGAVSQKVRVGEESREIVAFFRKGLGKEDSVFNADYLYLWHGYDQDAYSFLNVTGFTKPKYSSYRPLFVFGVSSTDFLKSEVKSNSRLIELYSAGYRNKLKPRKSISIGYDLGVAQAYNHACTSGINRMVLSSGGVFTTENCEPKSTKVFYSVNTYETVFPYDKANTFTTERNYSLDVRLDGQSTVKRLRDLLGCHGPAVNKPVRKGQMMEYLCANDNSLVVLKNNSSDHQWNGYTVALEGTFNQYGSPFAPSMYSWIEQIHGVR</sequence>
<gene>
    <name evidence="2" type="ORF">I7730_14435</name>
</gene>
<name>A0A8H9TG99_VIBVL</name>
<feature type="signal peptide" evidence="1">
    <location>
        <begin position="1"/>
        <end position="22"/>
    </location>
</feature>